<dbReference type="Proteomes" id="UP000030746">
    <property type="component" value="Unassembled WGS sequence"/>
</dbReference>
<dbReference type="GO" id="GO:0000298">
    <property type="term" value="F:endopolyphosphatase activity"/>
    <property type="evidence" value="ECO:0007669"/>
    <property type="project" value="TreeGrafter"/>
</dbReference>
<feature type="domain" description="Calcineurin-like phosphoesterase" evidence="1">
    <location>
        <begin position="1"/>
        <end position="148"/>
    </location>
</feature>
<dbReference type="HOGENOM" id="CLU_023125_3_0_1"/>
<dbReference type="PANTHER" id="PTHR42850">
    <property type="entry name" value="METALLOPHOSPHOESTERASE"/>
    <property type="match status" value="1"/>
</dbReference>
<accession>V4BRQ0</accession>
<dbReference type="InterPro" id="IPR050126">
    <property type="entry name" value="Ap4A_hydrolase"/>
</dbReference>
<feature type="non-terminal residue" evidence="2">
    <location>
        <position position="208"/>
    </location>
</feature>
<dbReference type="InterPro" id="IPR029052">
    <property type="entry name" value="Metallo-depent_PP-like"/>
</dbReference>
<dbReference type="SUPFAM" id="SSF56300">
    <property type="entry name" value="Metallo-dependent phosphatases"/>
    <property type="match status" value="1"/>
</dbReference>
<dbReference type="GO" id="GO:0005737">
    <property type="term" value="C:cytoplasm"/>
    <property type="evidence" value="ECO:0007669"/>
    <property type="project" value="TreeGrafter"/>
</dbReference>
<dbReference type="AlphaFoldDB" id="V4BRQ0"/>
<dbReference type="KEGG" id="lgi:LOTGIDRAFT_76251"/>
<dbReference type="STRING" id="225164.V4BRQ0"/>
<evidence type="ECO:0000313" key="2">
    <source>
        <dbReference type="EMBL" id="ESO91584.1"/>
    </source>
</evidence>
<dbReference type="Pfam" id="PF00149">
    <property type="entry name" value="Metallophos"/>
    <property type="match status" value="1"/>
</dbReference>
<dbReference type="OrthoDB" id="10267127at2759"/>
<organism evidence="2 3">
    <name type="scientific">Lottia gigantea</name>
    <name type="common">Giant owl limpet</name>
    <dbReference type="NCBI Taxonomy" id="225164"/>
    <lineage>
        <taxon>Eukaryota</taxon>
        <taxon>Metazoa</taxon>
        <taxon>Spiralia</taxon>
        <taxon>Lophotrochozoa</taxon>
        <taxon>Mollusca</taxon>
        <taxon>Gastropoda</taxon>
        <taxon>Patellogastropoda</taxon>
        <taxon>Lottioidea</taxon>
        <taxon>Lottiidae</taxon>
        <taxon>Lottia</taxon>
    </lineage>
</organism>
<feature type="non-terminal residue" evidence="2">
    <location>
        <position position="1"/>
    </location>
</feature>
<gene>
    <name evidence="2" type="ORF">LOTGIDRAFT_76251</name>
</gene>
<dbReference type="CDD" id="cd00144">
    <property type="entry name" value="MPP_PPP_family"/>
    <property type="match status" value="1"/>
</dbReference>
<proteinExistence type="predicted"/>
<evidence type="ECO:0000259" key="1">
    <source>
        <dbReference type="Pfam" id="PF00149"/>
    </source>
</evidence>
<protein>
    <recommendedName>
        <fullName evidence="1">Calcineurin-like phosphoesterase domain-containing protein</fullName>
    </recommendedName>
</protein>
<name>V4BRQ0_LOTGI</name>
<dbReference type="Gene3D" id="3.60.21.10">
    <property type="match status" value="1"/>
</dbReference>
<keyword evidence="3" id="KW-1185">Reference proteome</keyword>
<dbReference type="GO" id="GO:0006798">
    <property type="term" value="P:polyphosphate catabolic process"/>
    <property type="evidence" value="ECO:0007669"/>
    <property type="project" value="TreeGrafter"/>
</dbReference>
<dbReference type="OMA" id="WVVYGHT"/>
<dbReference type="InterPro" id="IPR004843">
    <property type="entry name" value="Calcineurin-like_PHP"/>
</dbReference>
<dbReference type="PANTHER" id="PTHR42850:SF4">
    <property type="entry name" value="ZINC-DEPENDENT ENDOPOLYPHOSPHATASE"/>
    <property type="match status" value="1"/>
</dbReference>
<sequence length="208" mass="23391">VVGDIHGCCDELEEIVTEARKEHKDTLFVFVGDLVNKGPKNSEVLDFLESLGEHYAVRGNHDEVILKELHKFNTQPDYKFLPKNEWMKKLTRIQVEYLQQLPYTIQIPSLNSIIVHAGLIPGKPLELTDFNTFTNMRNIIIEDYFNGRGLVASNSHAVGEPWTSLWSGPEHVYFGHDAKRKLQLLPLATGLDTGCLYGGALTGVFING</sequence>
<dbReference type="GeneID" id="20252215"/>
<dbReference type="CTD" id="20252215"/>
<dbReference type="EMBL" id="KB202237">
    <property type="protein sequence ID" value="ESO91584.1"/>
    <property type="molecule type" value="Genomic_DNA"/>
</dbReference>
<dbReference type="RefSeq" id="XP_009057605.1">
    <property type="nucleotide sequence ID" value="XM_009059357.1"/>
</dbReference>
<dbReference type="GO" id="GO:0016791">
    <property type="term" value="F:phosphatase activity"/>
    <property type="evidence" value="ECO:0007669"/>
    <property type="project" value="TreeGrafter"/>
</dbReference>
<evidence type="ECO:0000313" key="3">
    <source>
        <dbReference type="Proteomes" id="UP000030746"/>
    </source>
</evidence>
<reference evidence="2 3" key="1">
    <citation type="journal article" date="2013" name="Nature">
        <title>Insights into bilaterian evolution from three spiralian genomes.</title>
        <authorList>
            <person name="Simakov O."/>
            <person name="Marletaz F."/>
            <person name="Cho S.J."/>
            <person name="Edsinger-Gonzales E."/>
            <person name="Havlak P."/>
            <person name="Hellsten U."/>
            <person name="Kuo D.H."/>
            <person name="Larsson T."/>
            <person name="Lv J."/>
            <person name="Arendt D."/>
            <person name="Savage R."/>
            <person name="Osoegawa K."/>
            <person name="de Jong P."/>
            <person name="Grimwood J."/>
            <person name="Chapman J.A."/>
            <person name="Shapiro H."/>
            <person name="Aerts A."/>
            <person name="Otillar R.P."/>
            <person name="Terry A.Y."/>
            <person name="Boore J.L."/>
            <person name="Grigoriev I.V."/>
            <person name="Lindberg D.R."/>
            <person name="Seaver E.C."/>
            <person name="Weisblat D.A."/>
            <person name="Putnam N.H."/>
            <person name="Rokhsar D.S."/>
        </authorList>
    </citation>
    <scope>NUCLEOTIDE SEQUENCE [LARGE SCALE GENOMIC DNA]</scope>
</reference>